<name>A0A2M8DM63_9BACT</name>
<reference evidence="3" key="1">
    <citation type="submission" date="2017-09" db="EMBL/GenBank/DDBJ databases">
        <title>Depth-based differentiation of microbial function through sediment-hosted aquifers and enrichment of novel symbionts in the deep terrestrial subsurface.</title>
        <authorList>
            <person name="Probst A.J."/>
            <person name="Ladd B."/>
            <person name="Jarett J.K."/>
            <person name="Geller-Mcgrath D.E."/>
            <person name="Sieber C.M.K."/>
            <person name="Emerson J.B."/>
            <person name="Anantharaman K."/>
            <person name="Thomas B.C."/>
            <person name="Malmstrom R."/>
            <person name="Stieglmeier M."/>
            <person name="Klingl A."/>
            <person name="Woyke T."/>
            <person name="Ryan C.M."/>
            <person name="Banfield J.F."/>
        </authorList>
    </citation>
    <scope>NUCLEOTIDE SEQUENCE [LARGE SCALE GENOMIC DNA]</scope>
</reference>
<keyword evidence="1" id="KW-0812">Transmembrane</keyword>
<organism evidence="2 3">
    <name type="scientific">Candidatus Nealsonbacteria bacterium CG_4_9_14_0_8_um_filter_36_17</name>
    <dbReference type="NCBI Taxonomy" id="1974693"/>
    <lineage>
        <taxon>Bacteria</taxon>
        <taxon>Candidatus Nealsoniibacteriota</taxon>
    </lineage>
</organism>
<gene>
    <name evidence="2" type="ORF">CO078_00300</name>
</gene>
<keyword evidence="1" id="KW-1133">Transmembrane helix</keyword>
<feature type="transmembrane region" description="Helical" evidence="1">
    <location>
        <begin position="21"/>
        <end position="42"/>
    </location>
</feature>
<evidence type="ECO:0000256" key="1">
    <source>
        <dbReference type="SAM" id="Phobius"/>
    </source>
</evidence>
<dbReference type="AlphaFoldDB" id="A0A2M8DM63"/>
<evidence type="ECO:0000313" key="3">
    <source>
        <dbReference type="Proteomes" id="UP000230097"/>
    </source>
</evidence>
<dbReference type="Proteomes" id="UP000230097">
    <property type="component" value="Unassembled WGS sequence"/>
</dbReference>
<protein>
    <recommendedName>
        <fullName evidence="4">POTRA domain-containing protein</fullName>
    </recommendedName>
</protein>
<sequence>MRGEIYFDERERRRHRRILKLKIYGGIAAFFVLLIGIGYLIVYSPLFRVTRISADSKQINADEIVENLRSLFANQSKIAQFLGPDNILIWNNEKIGEILKNYPQITELTIEKDYLEREIKVIVKEREKLGIWCLITQINADNISENQHSNQRQSASCMWFDKNGIIFEEAPSVEGNLINKIDDFSGQSLKFGESVLKENFFPNLVKIFEVLEKSDLKIKSLRLERLELQEIIADSPGNSLPKIYFSLRIDPGFSLSALESFKNLGLEKIEYIDLRVENRAYYKIRK</sequence>
<accession>A0A2M8DM63</accession>
<evidence type="ECO:0000313" key="2">
    <source>
        <dbReference type="EMBL" id="PJB98976.1"/>
    </source>
</evidence>
<proteinExistence type="predicted"/>
<evidence type="ECO:0008006" key="4">
    <source>
        <dbReference type="Google" id="ProtNLM"/>
    </source>
</evidence>
<comment type="caution">
    <text evidence="2">The sequence shown here is derived from an EMBL/GenBank/DDBJ whole genome shotgun (WGS) entry which is preliminary data.</text>
</comment>
<keyword evidence="1" id="KW-0472">Membrane</keyword>
<dbReference type="EMBL" id="PFTC01000008">
    <property type="protein sequence ID" value="PJB98976.1"/>
    <property type="molecule type" value="Genomic_DNA"/>
</dbReference>